<accession>A0ACC2XDP8</accession>
<gene>
    <name evidence="1" type="ORF">QFC22_002100</name>
</gene>
<comment type="caution">
    <text evidence="1">The sequence shown here is derived from an EMBL/GenBank/DDBJ whole genome shotgun (WGS) entry which is preliminary data.</text>
</comment>
<keyword evidence="2" id="KW-1185">Reference proteome</keyword>
<evidence type="ECO:0000313" key="1">
    <source>
        <dbReference type="EMBL" id="KAJ9121484.1"/>
    </source>
</evidence>
<dbReference type="Proteomes" id="UP001243375">
    <property type="component" value="Unassembled WGS sequence"/>
</dbReference>
<evidence type="ECO:0000313" key="2">
    <source>
        <dbReference type="Proteomes" id="UP001243375"/>
    </source>
</evidence>
<sequence>MENASTQKYEPFGQAGAVEPPFRGYCENTHDALILFEAAKRGIIPRVTRRLTDREKVAMIKSGAVFVFDEHESNIKRWTDGMSWSPSRIYGNYLTYREIVDKAESLASPNAVGITATETSGISSSRPFPRNPLPGSVRSRPHLSAASVSGLELPNNGGRPRSSSDAQLQGFDAGRPKKGQQGAKTFWRPDGLVKRTISVMVNGYHQHLVSYYNPTDVHEDRLYRPRDIPLLAKLDIGEEYLRSDSFRLPIQTMYTTDGKLRYAGEPTSVPGQSNNQAQDAFSGLSQHLPPPASAPVQLQNVYSMPQQAYTFATLPKEAVMDHNSHSRPSTGASHVSVITPMSPITAGNYYDNYLEQEQQKPMTHTAPVIWHVPLPTAPQQRPHTTQFSGSPSMARQMSEGGGAEKSAARMRSNSRYQPYNSPDQYHASQSAMQLVLPGQPTRPSTMRRTPSHQNDQNSYVPMTPVTETVRNSPMSNNNTISSNGNHHNINNVVMLNSAELPMQNMQYSPTATSASQGSPHEVHPIQYLNFEPNGTAGLQPIDNSQIHSSSSNVSMTSSNSRQNGCFGNGYNASDLHSNIASSLPNQGWPGMNATNMPPQYMGIPSVKMEYVDPSTESIDTIPTFSRSVGGGMPMYQQSAMQLAHANGDNNVHAGPSIEGQWVLSPGPPGGAQSHLMMPQSYQGQQPMLSMGPSQHMVMTGWQTGNMHPVYQQERQDLQQQQQSQPQPIYYSHMPNTAQQ</sequence>
<proteinExistence type="predicted"/>
<dbReference type="EMBL" id="JASBWU010000005">
    <property type="protein sequence ID" value="KAJ9121484.1"/>
    <property type="molecule type" value="Genomic_DNA"/>
</dbReference>
<protein>
    <submittedName>
        <fullName evidence="1">Uncharacterized protein</fullName>
    </submittedName>
</protein>
<name>A0ACC2XDP8_9TREE</name>
<reference evidence="1" key="1">
    <citation type="submission" date="2023-04" db="EMBL/GenBank/DDBJ databases">
        <title>Draft Genome sequencing of Naganishia species isolated from polar environments using Oxford Nanopore Technology.</title>
        <authorList>
            <person name="Leo P."/>
            <person name="Venkateswaran K."/>
        </authorList>
    </citation>
    <scope>NUCLEOTIDE SEQUENCE</scope>
    <source>
        <strain evidence="1">MNA-CCFEE 5425</strain>
    </source>
</reference>
<organism evidence="1 2">
    <name type="scientific">Naganishia vaughanmartiniae</name>
    <dbReference type="NCBI Taxonomy" id="1424756"/>
    <lineage>
        <taxon>Eukaryota</taxon>
        <taxon>Fungi</taxon>
        <taxon>Dikarya</taxon>
        <taxon>Basidiomycota</taxon>
        <taxon>Agaricomycotina</taxon>
        <taxon>Tremellomycetes</taxon>
        <taxon>Filobasidiales</taxon>
        <taxon>Filobasidiaceae</taxon>
        <taxon>Naganishia</taxon>
    </lineage>
</organism>